<feature type="transmembrane region" description="Helical" evidence="9">
    <location>
        <begin position="436"/>
        <end position="460"/>
    </location>
</feature>
<dbReference type="PROSITE" id="PS51371">
    <property type="entry name" value="CBS"/>
    <property type="match status" value="1"/>
</dbReference>
<keyword evidence="7 9" id="KW-0472">Membrane</keyword>
<comment type="subunit">
    <text evidence="9">Homodimer.</text>
</comment>
<comment type="subcellular location">
    <subcellularLocation>
        <location evidence="9">Cell membrane</location>
        <topology evidence="9">Multi-pass membrane protein</topology>
    </subcellularLocation>
    <subcellularLocation>
        <location evidence="1">Membrane</location>
        <topology evidence="1">Multi-pass membrane protein</topology>
    </subcellularLocation>
</comment>
<evidence type="ECO:0000256" key="3">
    <source>
        <dbReference type="ARBA" id="ARBA00022448"/>
    </source>
</evidence>
<dbReference type="InterPro" id="IPR000644">
    <property type="entry name" value="CBS_dom"/>
</dbReference>
<dbReference type="SMART" id="SM00116">
    <property type="entry name" value="CBS"/>
    <property type="match status" value="1"/>
</dbReference>
<evidence type="ECO:0000256" key="4">
    <source>
        <dbReference type="ARBA" id="ARBA00022692"/>
    </source>
</evidence>
<evidence type="ECO:0000313" key="11">
    <source>
        <dbReference type="EMBL" id="MCT7398080.1"/>
    </source>
</evidence>
<keyword evidence="9" id="KW-1003">Cell membrane</keyword>
<evidence type="ECO:0000256" key="2">
    <source>
        <dbReference type="ARBA" id="ARBA00009749"/>
    </source>
</evidence>
<evidence type="ECO:0000313" key="12">
    <source>
        <dbReference type="Proteomes" id="UP001431199"/>
    </source>
</evidence>
<protein>
    <recommendedName>
        <fullName evidence="9">Magnesium transporter MgtE</fullName>
    </recommendedName>
</protein>
<dbReference type="Pfam" id="PF03448">
    <property type="entry name" value="MgtE_N"/>
    <property type="match status" value="1"/>
</dbReference>
<evidence type="ECO:0000256" key="7">
    <source>
        <dbReference type="ARBA" id="ARBA00023136"/>
    </source>
</evidence>
<evidence type="ECO:0000256" key="1">
    <source>
        <dbReference type="ARBA" id="ARBA00004141"/>
    </source>
</evidence>
<dbReference type="InterPro" id="IPR006669">
    <property type="entry name" value="MgtE_transporter"/>
</dbReference>
<dbReference type="InterPro" id="IPR006668">
    <property type="entry name" value="Mg_transptr_MgtE_intracell_dom"/>
</dbReference>
<dbReference type="Gene3D" id="1.25.60.10">
    <property type="entry name" value="MgtE N-terminal domain-like"/>
    <property type="match status" value="1"/>
</dbReference>
<comment type="caution">
    <text evidence="9">Lacks conserved residue(s) required for the propagation of feature annotation.</text>
</comment>
<feature type="domain" description="CBS" evidence="10">
    <location>
        <begin position="206"/>
        <end position="262"/>
    </location>
</feature>
<keyword evidence="5 9" id="KW-0460">Magnesium</keyword>
<evidence type="ECO:0000256" key="8">
    <source>
        <dbReference type="PROSITE-ProRule" id="PRU00703"/>
    </source>
</evidence>
<accession>A0ABT2LXQ5</accession>
<dbReference type="InterPro" id="IPR006667">
    <property type="entry name" value="SLC41_membr_dom"/>
</dbReference>
<comment type="caution">
    <text evidence="11">The sequence shown here is derived from an EMBL/GenBank/DDBJ whole genome shotgun (WGS) entry which is preliminary data.</text>
</comment>
<sequence>MLDELDELVKKVIELIEDKKYVLVKKEFADMNEADIAEVLEELQEELPTQEFIRVFRLLPKDIAADVFAHLPVEIEQYIINSLTDKETTNIIENMFADDAADLMEEMPASVVRRILALASDETRNDINHLLKYPEDSAGSIMTVEFADLKENITVKQALERIRKIGIDKETINTCYVLDLQRHLVGSVTLRTLLLGNPDAIVSDIMDENVITVSTLDDQETVARQFQKYDFMAMPVVDSENRLVGIITVDDILEIIEEEATEDMEKMAAILPSDKSYFRTGIFETFKSRIPWLLILMISATITGTIIDSFEAKLAGITGLVAFIPMLMDTGGNSGGQASVTIIRAISLNEVEFKDIFKVIWKEIRVAVLCGLTLAVVNFIRVLIMNALGTGITHEAIMVNITVCITLCITVMCAKLVGCMLPILANQLGFDPAVMASPFITTIVDAISLVLFLKIATFMLM</sequence>
<dbReference type="Pfam" id="PF00571">
    <property type="entry name" value="CBS"/>
    <property type="match status" value="1"/>
</dbReference>
<keyword evidence="4 9" id="KW-0812">Transmembrane</keyword>
<dbReference type="SUPFAM" id="SSF158791">
    <property type="entry name" value="MgtE N-terminal domain-like"/>
    <property type="match status" value="1"/>
</dbReference>
<feature type="transmembrane region" description="Helical" evidence="9">
    <location>
        <begin position="396"/>
        <end position="424"/>
    </location>
</feature>
<evidence type="ECO:0000256" key="6">
    <source>
        <dbReference type="ARBA" id="ARBA00022989"/>
    </source>
</evidence>
<comment type="similarity">
    <text evidence="2 9">Belongs to the SLC41A transporter family.</text>
</comment>
<dbReference type="NCBIfam" id="TIGR00400">
    <property type="entry name" value="mgtE"/>
    <property type="match status" value="1"/>
</dbReference>
<dbReference type="SUPFAM" id="SSF161093">
    <property type="entry name" value="MgtE membrane domain-like"/>
    <property type="match status" value="1"/>
</dbReference>
<dbReference type="SUPFAM" id="SSF54631">
    <property type="entry name" value="CBS-domain pair"/>
    <property type="match status" value="1"/>
</dbReference>
<dbReference type="PANTHER" id="PTHR43773">
    <property type="entry name" value="MAGNESIUM TRANSPORTER MGTE"/>
    <property type="match status" value="1"/>
</dbReference>
<dbReference type="RefSeq" id="WP_117908510.1">
    <property type="nucleotide sequence ID" value="NZ_JAODBU010000003.1"/>
</dbReference>
<organism evidence="11 12">
    <name type="scientific">Eubacterium album</name>
    <dbReference type="NCBI Taxonomy" id="2978477"/>
    <lineage>
        <taxon>Bacteria</taxon>
        <taxon>Bacillati</taxon>
        <taxon>Bacillota</taxon>
        <taxon>Clostridia</taxon>
        <taxon>Eubacteriales</taxon>
        <taxon>Eubacteriaceae</taxon>
        <taxon>Eubacterium</taxon>
    </lineage>
</organism>
<keyword evidence="8" id="KW-0129">CBS domain</keyword>
<dbReference type="Gene3D" id="1.10.357.20">
    <property type="entry name" value="SLC41 divalent cation transporters, integral membrane domain"/>
    <property type="match status" value="1"/>
</dbReference>
<keyword evidence="12" id="KW-1185">Reference proteome</keyword>
<evidence type="ECO:0000256" key="9">
    <source>
        <dbReference type="RuleBase" id="RU362011"/>
    </source>
</evidence>
<dbReference type="Gene3D" id="3.10.580.10">
    <property type="entry name" value="CBS-domain"/>
    <property type="match status" value="1"/>
</dbReference>
<dbReference type="Proteomes" id="UP001431199">
    <property type="component" value="Unassembled WGS sequence"/>
</dbReference>
<feature type="transmembrane region" description="Helical" evidence="9">
    <location>
        <begin position="364"/>
        <end position="384"/>
    </location>
</feature>
<reference evidence="11" key="1">
    <citation type="submission" date="2022-09" db="EMBL/GenBank/DDBJ databases">
        <title>Eubacterium sp. LFL-14 isolated from human feces.</title>
        <authorList>
            <person name="Liu F."/>
        </authorList>
    </citation>
    <scope>NUCLEOTIDE SEQUENCE</scope>
    <source>
        <strain evidence="11">LFL-14</strain>
    </source>
</reference>
<name>A0ABT2LXQ5_9FIRM</name>
<dbReference type="EMBL" id="JAODBU010000003">
    <property type="protein sequence ID" value="MCT7398080.1"/>
    <property type="molecule type" value="Genomic_DNA"/>
</dbReference>
<comment type="function">
    <text evidence="9">Acts as a magnesium transporter.</text>
</comment>
<dbReference type="PANTHER" id="PTHR43773:SF1">
    <property type="entry name" value="MAGNESIUM TRANSPORTER MGTE"/>
    <property type="match status" value="1"/>
</dbReference>
<dbReference type="Pfam" id="PF01769">
    <property type="entry name" value="MgtE"/>
    <property type="match status" value="1"/>
</dbReference>
<proteinExistence type="inferred from homology"/>
<keyword evidence="6 9" id="KW-1133">Transmembrane helix</keyword>
<evidence type="ECO:0000256" key="5">
    <source>
        <dbReference type="ARBA" id="ARBA00022842"/>
    </source>
</evidence>
<dbReference type="InterPro" id="IPR038076">
    <property type="entry name" value="MgtE_N_sf"/>
</dbReference>
<keyword evidence="9" id="KW-0479">Metal-binding</keyword>
<dbReference type="InterPro" id="IPR036739">
    <property type="entry name" value="SLC41_membr_dom_sf"/>
</dbReference>
<evidence type="ECO:0000259" key="10">
    <source>
        <dbReference type="PROSITE" id="PS51371"/>
    </source>
</evidence>
<dbReference type="CDD" id="cd04606">
    <property type="entry name" value="CBS_pair_Mg_transporter"/>
    <property type="match status" value="1"/>
</dbReference>
<dbReference type="SMART" id="SM00924">
    <property type="entry name" value="MgtE_N"/>
    <property type="match status" value="1"/>
</dbReference>
<dbReference type="InterPro" id="IPR046342">
    <property type="entry name" value="CBS_dom_sf"/>
</dbReference>
<keyword evidence="3 9" id="KW-0813">Transport</keyword>
<gene>
    <name evidence="11" type="primary">mgtE</name>
    <name evidence="11" type="ORF">N5B56_03125</name>
</gene>